<feature type="region of interest" description="Disordered" evidence="1">
    <location>
        <begin position="102"/>
        <end position="140"/>
    </location>
</feature>
<sequence>MGGKDKKSGKGDILIGRPFHVFGENGAIDRQGIVLLRIDPERYLVQYLEWSTGRASAQQVVSIVEMTSSPRNSRGPWQWQFYADEFEMIDWLERNGQKLLVRDEDKSDRKESGRRQWQWPRHRGLSETGRNKGVPKEKGK</sequence>
<proteinExistence type="predicted"/>
<feature type="compositionally biased region" description="Basic and acidic residues" evidence="1">
    <location>
        <begin position="102"/>
        <end position="114"/>
    </location>
</feature>
<reference evidence="2" key="1">
    <citation type="submission" date="2023-07" db="EMBL/GenBank/DDBJ databases">
        <authorList>
            <person name="Pelsma A.J. K."/>
        </authorList>
    </citation>
    <scope>NUCLEOTIDE SEQUENCE</scope>
</reference>
<evidence type="ECO:0000313" key="2">
    <source>
        <dbReference type="EMBL" id="CAJ0857650.1"/>
    </source>
</evidence>
<protein>
    <submittedName>
        <fullName evidence="2">Uncharacterized protein</fullName>
    </submittedName>
</protein>
<dbReference type="AlphaFoldDB" id="A0AA48RCC3"/>
<evidence type="ECO:0000256" key="1">
    <source>
        <dbReference type="SAM" id="MobiDB-lite"/>
    </source>
</evidence>
<organism evidence="2">
    <name type="scientific">freshwater sediment metagenome</name>
    <dbReference type="NCBI Taxonomy" id="556182"/>
    <lineage>
        <taxon>unclassified sequences</taxon>
        <taxon>metagenomes</taxon>
        <taxon>ecological metagenomes</taxon>
    </lineage>
</organism>
<gene>
    <name evidence="2" type="ORF">AMST5_01039</name>
</gene>
<accession>A0AA48RCC3</accession>
<dbReference type="EMBL" id="OY288114">
    <property type="protein sequence ID" value="CAJ0857650.1"/>
    <property type="molecule type" value="Genomic_DNA"/>
</dbReference>
<name>A0AA48RCC3_9ZZZZ</name>